<organism evidence="1 2">
    <name type="scientific">Paracoccus angustae</name>
    <dbReference type="NCBI Taxonomy" id="1671480"/>
    <lineage>
        <taxon>Bacteria</taxon>
        <taxon>Pseudomonadati</taxon>
        <taxon>Pseudomonadota</taxon>
        <taxon>Alphaproteobacteria</taxon>
        <taxon>Rhodobacterales</taxon>
        <taxon>Paracoccaceae</taxon>
        <taxon>Paracoccus</taxon>
    </lineage>
</organism>
<sequence>MDENLRAYMRLVEKRSCEHNQAFGLLYAQGLYGACAAIIRLEIDNLMRVDYLAFSVPLTDRDGLCRNVLTGARWQRLSAKGKFTDIRDVEFHTYANDNHSWVSLAYGFSSKFIHLTNFWAYGISEPLATMSADERSEIVSYLRSYHGFTGHDLHMDDLFKLLPQVFEKIRSNVECYVEQKDGLLLHPLSL</sequence>
<evidence type="ECO:0000313" key="2">
    <source>
        <dbReference type="Proteomes" id="UP001595539"/>
    </source>
</evidence>
<reference evidence="2" key="1">
    <citation type="journal article" date="2019" name="Int. J. Syst. Evol. Microbiol.">
        <title>The Global Catalogue of Microorganisms (GCM) 10K type strain sequencing project: providing services to taxonomists for standard genome sequencing and annotation.</title>
        <authorList>
            <consortium name="The Broad Institute Genomics Platform"/>
            <consortium name="The Broad Institute Genome Sequencing Center for Infectious Disease"/>
            <person name="Wu L."/>
            <person name="Ma J."/>
        </authorList>
    </citation>
    <scope>NUCLEOTIDE SEQUENCE [LARGE SCALE GENOMIC DNA]</scope>
    <source>
        <strain evidence="2">KCTC 42473</strain>
    </source>
</reference>
<evidence type="ECO:0008006" key="3">
    <source>
        <dbReference type="Google" id="ProtNLM"/>
    </source>
</evidence>
<accession>A0ABV7U3V8</accession>
<dbReference type="RefSeq" id="WP_377761104.1">
    <property type="nucleotide sequence ID" value="NZ_JBHRXY010000005.1"/>
</dbReference>
<evidence type="ECO:0000313" key="1">
    <source>
        <dbReference type="EMBL" id="MFC3629666.1"/>
    </source>
</evidence>
<keyword evidence="2" id="KW-1185">Reference proteome</keyword>
<gene>
    <name evidence="1" type="ORF">ACFOM8_09430</name>
</gene>
<name>A0ABV7U3V8_9RHOB</name>
<dbReference type="Proteomes" id="UP001595539">
    <property type="component" value="Unassembled WGS sequence"/>
</dbReference>
<protein>
    <recommendedName>
        <fullName evidence="3">AbiV family abortive infection protein</fullName>
    </recommendedName>
</protein>
<proteinExistence type="predicted"/>
<dbReference type="EMBL" id="JBHRXY010000005">
    <property type="protein sequence ID" value="MFC3629666.1"/>
    <property type="molecule type" value="Genomic_DNA"/>
</dbReference>
<comment type="caution">
    <text evidence="1">The sequence shown here is derived from an EMBL/GenBank/DDBJ whole genome shotgun (WGS) entry which is preliminary data.</text>
</comment>